<evidence type="ECO:0000313" key="4">
    <source>
        <dbReference type="EMBL" id="CAG03709.1"/>
    </source>
</evidence>
<feature type="coiled-coil region" evidence="1">
    <location>
        <begin position="204"/>
        <end position="326"/>
    </location>
</feature>
<evidence type="ECO:0000259" key="3">
    <source>
        <dbReference type="Pfam" id="PF03372"/>
    </source>
</evidence>
<dbReference type="EMBL" id="CAAE01014725">
    <property type="protein sequence ID" value="CAG03709.1"/>
    <property type="molecule type" value="Genomic_DNA"/>
</dbReference>
<keyword evidence="1" id="KW-0175">Coiled coil</keyword>
<proteinExistence type="predicted"/>
<dbReference type="InterPro" id="IPR038834">
    <property type="entry name" value="CCDC175"/>
</dbReference>
<reference evidence="4" key="1">
    <citation type="journal article" date="2004" name="Nature">
        <title>Genome duplication in the teleost fish Tetraodon nigroviridis reveals the early vertebrate proto-karyotype.</title>
        <authorList>
            <person name="Jaillon O."/>
            <person name="Aury J.-M."/>
            <person name="Brunet F."/>
            <person name="Petit J.-L."/>
            <person name="Stange-Thomann N."/>
            <person name="Mauceli E."/>
            <person name="Bouneau L."/>
            <person name="Fischer C."/>
            <person name="Ozouf-Costaz C."/>
            <person name="Bernot A."/>
            <person name="Nicaud S."/>
            <person name="Jaffe D."/>
            <person name="Fisher S."/>
            <person name="Lutfalla G."/>
            <person name="Dossat C."/>
            <person name="Segurens B."/>
            <person name="Dasilva C."/>
            <person name="Salanoubat M."/>
            <person name="Levy M."/>
            <person name="Boudet N."/>
            <person name="Castellano S."/>
            <person name="Anthouard V."/>
            <person name="Jubin C."/>
            <person name="Castelli V."/>
            <person name="Katinka M."/>
            <person name="Vacherie B."/>
            <person name="Biemont C."/>
            <person name="Skalli Z."/>
            <person name="Cattolico L."/>
            <person name="Poulain J."/>
            <person name="De Berardinis V."/>
            <person name="Cruaud C."/>
            <person name="Duprat S."/>
            <person name="Brottier P."/>
            <person name="Coutanceau J.-P."/>
            <person name="Gouzy J."/>
            <person name="Parra G."/>
            <person name="Lardier G."/>
            <person name="Chapple C."/>
            <person name="McKernan K.J."/>
            <person name="McEwan P."/>
            <person name="Bosak S."/>
            <person name="Kellis M."/>
            <person name="Volff J.-N."/>
            <person name="Guigo R."/>
            <person name="Zody M.C."/>
            <person name="Mesirov J."/>
            <person name="Lindblad-Toh K."/>
            <person name="Birren B."/>
            <person name="Nusbaum C."/>
            <person name="Kahn D."/>
            <person name="Robinson-Rechavi M."/>
            <person name="Laudet V."/>
            <person name="Schachter V."/>
            <person name="Quetier F."/>
            <person name="Saurin W."/>
            <person name="Scarpelli C."/>
            <person name="Wincker P."/>
            <person name="Lander E.S."/>
            <person name="Weissenbach J."/>
            <person name="Roest Crollius H."/>
        </authorList>
    </citation>
    <scope>NUCLEOTIDE SEQUENCE [LARGE SCALE GENOMIC DNA]</scope>
</reference>
<sequence length="889" mass="99172">MASYPVGDLPAVSDALEHLREVDKELRDDGGPFSAEASFHLSKITAALTHLEGYQRAAQEGLEAETTENRRLARRINQTKETTRQDILADVAAARTCGAAERDQLQGELMDVSRLLGATAERQEDLARQNETLQAEQAQARGEHQALAAALNHQLSITKALQTRLHRSREQTEELASCSVRAERDKTNLQRGMELERQAFTVRREGACREVERAEEQIKQQKQGVRRARRAVAGVRGAQRGAQQRWNELTFQMATLESSLQQVTASRSQCEEELERHRQTHRQLREKKELLRKDLQESKVTSGALIQRLREEIQALERDAQEARASGALHGDSLAGVCGTWAQQQEEESKARAEHLRAQQQLHRSTLQLQQRAAAIARRREEVREMEEQMAALGRAGAASQRLLERDLQEMSSTLEEQRRSALHWEEEKEKLAQLLEAARRRQEEREARLTSDLGRSRRRWRSRASGRDLCWGSVQLSPEEEETQEEDGSACGLYNQAAERVSQVSASTSGGGAERRCCGGWRRLVRGDARGFSSAVCPMGGGASGAYGPALPPELDPEFCQEKSDPLELLRQCEEALGEGPPRLHRNFTSIGDGANGPGGRMRVMQWNILAQALGEGLDSFVRCPPEALSWSRRKYLILEEILGHRPHILCLQEVDHYHDTLQPVLAGLGYGSSFCPKPWSPCLQVEGNNGPDGCALFFDHKRYDFLDSVNIRLSAMKIPTNQVAVATVLRCRSTGKRVCVAVTHLKARSGWERLRGGRAPTSCVTSTPWSRSTAAAGPASALQPPAAHLRRLQRRPHRGGVPPLLSLAVRLDSAYKKLSRGGLTEPEYTTWKIRPCWTCPPRSRSGPAGCRPSATPPTTSPWCATSASRSSEEEEEEATWRRRSRAR</sequence>
<feature type="domain" description="Endonuclease/exonuclease/phosphatase" evidence="3">
    <location>
        <begin position="606"/>
        <end position="737"/>
    </location>
</feature>
<protein>
    <submittedName>
        <fullName evidence="4">(spotted green pufferfish) hypothetical protein</fullName>
    </submittedName>
</protein>
<dbReference type="SUPFAM" id="SSF56219">
    <property type="entry name" value="DNase I-like"/>
    <property type="match status" value="1"/>
</dbReference>
<name>Q4S6M3_TETNG</name>
<feature type="coiled-coil region" evidence="1">
    <location>
        <begin position="369"/>
        <end position="453"/>
    </location>
</feature>
<evidence type="ECO:0000256" key="1">
    <source>
        <dbReference type="SAM" id="Coils"/>
    </source>
</evidence>
<dbReference type="PANTHER" id="PTHR35347:SF1">
    <property type="entry name" value="COILED-COIL DOMAIN-CONTAINING PROTEIN 175"/>
    <property type="match status" value="1"/>
</dbReference>
<dbReference type="PANTHER" id="PTHR35347">
    <property type="entry name" value="COILED-COIL DOMAIN-CONTAINING PROTEIN 175"/>
    <property type="match status" value="1"/>
</dbReference>
<feature type="region of interest" description="Disordered" evidence="2">
    <location>
        <begin position="844"/>
        <end position="889"/>
    </location>
</feature>
<accession>Q4S6M3</accession>
<organism evidence="4">
    <name type="scientific">Tetraodon nigroviridis</name>
    <name type="common">Spotted green pufferfish</name>
    <name type="synonym">Chelonodon nigroviridis</name>
    <dbReference type="NCBI Taxonomy" id="99883"/>
    <lineage>
        <taxon>Eukaryota</taxon>
        <taxon>Metazoa</taxon>
        <taxon>Chordata</taxon>
        <taxon>Craniata</taxon>
        <taxon>Vertebrata</taxon>
        <taxon>Euteleostomi</taxon>
        <taxon>Actinopterygii</taxon>
        <taxon>Neopterygii</taxon>
        <taxon>Teleostei</taxon>
        <taxon>Neoteleostei</taxon>
        <taxon>Acanthomorphata</taxon>
        <taxon>Eupercaria</taxon>
        <taxon>Tetraodontiformes</taxon>
        <taxon>Tetradontoidea</taxon>
        <taxon>Tetraodontidae</taxon>
        <taxon>Tetraodon</taxon>
    </lineage>
</organism>
<dbReference type="OrthoDB" id="276515at2759"/>
<dbReference type="GO" id="GO:0003824">
    <property type="term" value="F:catalytic activity"/>
    <property type="evidence" value="ECO:0007669"/>
    <property type="project" value="InterPro"/>
</dbReference>
<dbReference type="Pfam" id="PF03372">
    <property type="entry name" value="Exo_endo_phos"/>
    <property type="match status" value="1"/>
</dbReference>
<dbReference type="InterPro" id="IPR005135">
    <property type="entry name" value="Endo/exonuclease/phosphatase"/>
</dbReference>
<dbReference type="AlphaFoldDB" id="Q4S6M3"/>
<dbReference type="InterPro" id="IPR036691">
    <property type="entry name" value="Endo/exonu/phosph_ase_sf"/>
</dbReference>
<reference evidence="4" key="2">
    <citation type="submission" date="2004-02" db="EMBL/GenBank/DDBJ databases">
        <authorList>
            <consortium name="Genoscope"/>
            <consortium name="Whitehead Institute Centre for Genome Research"/>
        </authorList>
    </citation>
    <scope>NUCLEOTIDE SEQUENCE</scope>
</reference>
<feature type="region of interest" description="Disordered" evidence="2">
    <location>
        <begin position="767"/>
        <end position="787"/>
    </location>
</feature>
<comment type="caution">
    <text evidence="4">The sequence shown here is derived from an EMBL/GenBank/DDBJ whole genome shotgun (WGS) entry which is preliminary data.</text>
</comment>
<gene>
    <name evidence="4" type="ORF">GSTENG00023219001</name>
</gene>
<dbReference type="Gene3D" id="3.60.10.10">
    <property type="entry name" value="Endonuclease/exonuclease/phosphatase"/>
    <property type="match status" value="1"/>
</dbReference>
<evidence type="ECO:0000256" key="2">
    <source>
        <dbReference type="SAM" id="MobiDB-lite"/>
    </source>
</evidence>
<dbReference type="KEGG" id="tng:GSTEN00023219G001"/>